<evidence type="ECO:0000313" key="2">
    <source>
        <dbReference type="Proteomes" id="UP001628193"/>
    </source>
</evidence>
<evidence type="ECO:0000313" key="1">
    <source>
        <dbReference type="EMBL" id="GAB0057414.1"/>
    </source>
</evidence>
<dbReference type="Proteomes" id="UP001628193">
    <property type="component" value="Unassembled WGS sequence"/>
</dbReference>
<proteinExistence type="predicted"/>
<gene>
    <name evidence="1" type="ORF">SIID45300_01742</name>
</gene>
<sequence>MRTFSTTLASFLQRTDGAEFRVVLAFAPFTPPYTTTELPGYFASTAVFLIPTPDDPPGFTYVTDAAVLSVLGCDESVDRLGDVKVEMVDSALTLQQIHLKRRVAIYLRPVSGSYLLDPADIVFLGDIANPIDRAQGKITFDLASAGYAHNRTVRHLILQSAFPDIDPTLVGGNLPTIYGTVPKVPCVLENADINGFIGEDLSASATQVIAIFERAIPTSGYVRIGGELIGYTDWDGFRLKNLQRGFAPSISPPPSEHKGETEVVRVSQQLVFRLASHWVKSVTNVRYGGVSYGFSHNHAGPLLTVTPASNTLQPAKDLVADISGLEDDATGSITGTPYALIERPDHVVRHLLRTYGGATSAETRAEDFDAFTDEALGIYLPDEFRVFDVLAEIARQCSAVITYSGTRWIMRRQRVINMIASAGFTDASTLRNEDGTSSLAFSHRDISLISNRTLYRYGAIPDGSWVQIQEQEDLESQAVYGVRSATFDFSYFYMPGQAAQILSDLNNRRTGGFGSLVTLSTTIAKLAVEIGDTVTVAHSGFGLTFRGFVTSIKKDLTGRMFGVVQVGITGKIA</sequence>
<name>A0ABQ0C952_9PROT</name>
<dbReference type="EMBL" id="BAAFGK010000004">
    <property type="protein sequence ID" value="GAB0057414.1"/>
    <property type="molecule type" value="Genomic_DNA"/>
</dbReference>
<protein>
    <submittedName>
        <fullName evidence="1">Uncharacterized protein</fullName>
    </submittedName>
</protein>
<accession>A0ABQ0C952</accession>
<keyword evidence="2" id="KW-1185">Reference proteome</keyword>
<reference evidence="1 2" key="1">
    <citation type="submission" date="2024-05" db="EMBL/GenBank/DDBJ databases">
        <authorList>
            <consortium name="Candidatus Magnetaquicoccaceae bacterium FCR-1 genome sequencing consortium"/>
            <person name="Shimoshige H."/>
            <person name="Shimamura S."/>
            <person name="Taoka A."/>
            <person name="Kobayashi H."/>
            <person name="Maekawa T."/>
        </authorList>
    </citation>
    <scope>NUCLEOTIDE SEQUENCE [LARGE SCALE GENOMIC DNA]</scope>
    <source>
        <strain evidence="1 2">FCR-1</strain>
    </source>
</reference>
<comment type="caution">
    <text evidence="1">The sequence shown here is derived from an EMBL/GenBank/DDBJ whole genome shotgun (WGS) entry which is preliminary data.</text>
</comment>
<dbReference type="RefSeq" id="WP_420905103.1">
    <property type="nucleotide sequence ID" value="NZ_BAAFGK010000004.1"/>
</dbReference>
<organism evidence="1 2">
    <name type="scientific">Candidatus Magnetaquiglobus chichijimensis</name>
    <dbReference type="NCBI Taxonomy" id="3141448"/>
    <lineage>
        <taxon>Bacteria</taxon>
        <taxon>Pseudomonadati</taxon>
        <taxon>Pseudomonadota</taxon>
        <taxon>Magnetococcia</taxon>
        <taxon>Magnetococcales</taxon>
        <taxon>Candidatus Magnetaquicoccaceae</taxon>
        <taxon>Candidatus Magnetaquiglobus</taxon>
    </lineage>
</organism>
<reference evidence="1 2" key="2">
    <citation type="submission" date="2024-09" db="EMBL/GenBank/DDBJ databases">
        <title>Draft genome sequence of Candidatus Magnetaquicoccaceae bacterium FCR-1.</title>
        <authorList>
            <person name="Shimoshige H."/>
            <person name="Shimamura S."/>
            <person name="Taoka A."/>
            <person name="Kobayashi H."/>
            <person name="Maekawa T."/>
        </authorList>
    </citation>
    <scope>NUCLEOTIDE SEQUENCE [LARGE SCALE GENOMIC DNA]</scope>
    <source>
        <strain evidence="1 2">FCR-1</strain>
    </source>
</reference>